<protein>
    <recommendedName>
        <fullName evidence="1">HD/PDEase domain-containing protein</fullName>
    </recommendedName>
</protein>
<dbReference type="PANTHER" id="PTHR33594">
    <property type="entry name" value="SUPERFAMILY HYDROLASE, PUTATIVE (AFU_ORTHOLOGUE AFUA_1G03035)-RELATED"/>
    <property type="match status" value="1"/>
</dbReference>
<sequence length="225" mass="25059">MESLLTDPLILSVTSYVKDYMKNYDASHDFAHIQRVVSLAHHIYSSLSPSEQSALDLKTIHLAALLHDVGDRKYLLPNQDPSTLISTLLLSHACSPPTLAHKIQQICLSVSYSTEVANPSHVQAVLEKYPELGVVQDADRLDALGAVGLARMFTFGGAKRARALQGSVDHIEEKLVKLEGMMKTAEGKRLARERTERLRRFQREWEEEVGFVERLGLGLGLEGKE</sequence>
<dbReference type="PANTHER" id="PTHR33594:SF1">
    <property type="entry name" value="HD_PDEASE DOMAIN-CONTAINING PROTEIN"/>
    <property type="match status" value="1"/>
</dbReference>
<name>A0AA39YVC5_9PEZI</name>
<evidence type="ECO:0000259" key="1">
    <source>
        <dbReference type="SMART" id="SM00471"/>
    </source>
</evidence>
<dbReference type="Pfam" id="PF01966">
    <property type="entry name" value="HD"/>
    <property type="match status" value="1"/>
</dbReference>
<dbReference type="SUPFAM" id="SSF109604">
    <property type="entry name" value="HD-domain/PDEase-like"/>
    <property type="match status" value="1"/>
</dbReference>
<feature type="domain" description="HD/PDEase" evidence="1">
    <location>
        <begin position="25"/>
        <end position="153"/>
    </location>
</feature>
<gene>
    <name evidence="2" type="ORF">QBC41DRAFT_262718</name>
</gene>
<organism evidence="2 3">
    <name type="scientific">Cercophora samala</name>
    <dbReference type="NCBI Taxonomy" id="330535"/>
    <lineage>
        <taxon>Eukaryota</taxon>
        <taxon>Fungi</taxon>
        <taxon>Dikarya</taxon>
        <taxon>Ascomycota</taxon>
        <taxon>Pezizomycotina</taxon>
        <taxon>Sordariomycetes</taxon>
        <taxon>Sordariomycetidae</taxon>
        <taxon>Sordariales</taxon>
        <taxon>Lasiosphaeriaceae</taxon>
        <taxon>Cercophora</taxon>
    </lineage>
</organism>
<dbReference type="Gene3D" id="1.10.3210.50">
    <property type="match status" value="1"/>
</dbReference>
<keyword evidence="3" id="KW-1185">Reference proteome</keyword>
<proteinExistence type="predicted"/>
<dbReference type="Proteomes" id="UP001174997">
    <property type="component" value="Unassembled WGS sequence"/>
</dbReference>
<evidence type="ECO:0000313" key="3">
    <source>
        <dbReference type="Proteomes" id="UP001174997"/>
    </source>
</evidence>
<dbReference type="InterPro" id="IPR003607">
    <property type="entry name" value="HD/PDEase_dom"/>
</dbReference>
<comment type="caution">
    <text evidence="2">The sequence shown here is derived from an EMBL/GenBank/DDBJ whole genome shotgun (WGS) entry which is preliminary data.</text>
</comment>
<dbReference type="EMBL" id="JAULSY010000194">
    <property type="protein sequence ID" value="KAK0658915.1"/>
    <property type="molecule type" value="Genomic_DNA"/>
</dbReference>
<dbReference type="CDD" id="cd00077">
    <property type="entry name" value="HDc"/>
    <property type="match status" value="1"/>
</dbReference>
<dbReference type="AlphaFoldDB" id="A0AA39YVC5"/>
<evidence type="ECO:0000313" key="2">
    <source>
        <dbReference type="EMBL" id="KAK0658915.1"/>
    </source>
</evidence>
<dbReference type="SMART" id="SM00471">
    <property type="entry name" value="HDc"/>
    <property type="match status" value="1"/>
</dbReference>
<dbReference type="InterPro" id="IPR006674">
    <property type="entry name" value="HD_domain"/>
</dbReference>
<reference evidence="2" key="1">
    <citation type="submission" date="2023-06" db="EMBL/GenBank/DDBJ databases">
        <title>Genome-scale phylogeny and comparative genomics of the fungal order Sordariales.</title>
        <authorList>
            <consortium name="Lawrence Berkeley National Laboratory"/>
            <person name="Hensen N."/>
            <person name="Bonometti L."/>
            <person name="Westerberg I."/>
            <person name="Brannstrom I.O."/>
            <person name="Guillou S."/>
            <person name="Cros-Aarteil S."/>
            <person name="Calhoun S."/>
            <person name="Haridas S."/>
            <person name="Kuo A."/>
            <person name="Mondo S."/>
            <person name="Pangilinan J."/>
            <person name="Riley R."/>
            <person name="Labutti K."/>
            <person name="Andreopoulos B."/>
            <person name="Lipzen A."/>
            <person name="Chen C."/>
            <person name="Yanf M."/>
            <person name="Daum C."/>
            <person name="Ng V."/>
            <person name="Clum A."/>
            <person name="Steindorff A."/>
            <person name="Ohm R."/>
            <person name="Martin F."/>
            <person name="Silar P."/>
            <person name="Natvig D."/>
            <person name="Lalanne C."/>
            <person name="Gautier V."/>
            <person name="Ament-Velasquez S.L."/>
            <person name="Kruys A."/>
            <person name="Hutchinson M.I."/>
            <person name="Powell A.J."/>
            <person name="Barry K."/>
            <person name="Miller A.N."/>
            <person name="Grigoriev I.V."/>
            <person name="Debuchy R."/>
            <person name="Gladieux P."/>
            <person name="Thoren M.H."/>
            <person name="Johannesson H."/>
        </authorList>
    </citation>
    <scope>NUCLEOTIDE SEQUENCE</scope>
    <source>
        <strain evidence="2">CBS 307.81</strain>
    </source>
</reference>
<accession>A0AA39YVC5</accession>